<evidence type="ECO:0000256" key="2">
    <source>
        <dbReference type="SAM" id="Phobius"/>
    </source>
</evidence>
<protein>
    <submittedName>
        <fullName evidence="3">7154_t:CDS:1</fullName>
    </submittedName>
</protein>
<accession>A0A9N9FXD6</accession>
<reference evidence="3" key="1">
    <citation type="submission" date="2021-06" db="EMBL/GenBank/DDBJ databases">
        <authorList>
            <person name="Kallberg Y."/>
            <person name="Tangrot J."/>
            <person name="Rosling A."/>
        </authorList>
    </citation>
    <scope>NUCLEOTIDE SEQUENCE</scope>
    <source>
        <strain evidence="3">AZ414A</strain>
    </source>
</reference>
<evidence type="ECO:0000256" key="1">
    <source>
        <dbReference type="SAM" id="MobiDB-lite"/>
    </source>
</evidence>
<evidence type="ECO:0000313" key="3">
    <source>
        <dbReference type="EMBL" id="CAG8564153.1"/>
    </source>
</evidence>
<keyword evidence="2" id="KW-0812">Transmembrane</keyword>
<name>A0A9N9FXD6_9GLOM</name>
<organism evidence="3 4">
    <name type="scientific">Diversispora eburnea</name>
    <dbReference type="NCBI Taxonomy" id="1213867"/>
    <lineage>
        <taxon>Eukaryota</taxon>
        <taxon>Fungi</taxon>
        <taxon>Fungi incertae sedis</taxon>
        <taxon>Mucoromycota</taxon>
        <taxon>Glomeromycotina</taxon>
        <taxon>Glomeromycetes</taxon>
        <taxon>Diversisporales</taxon>
        <taxon>Diversisporaceae</taxon>
        <taxon>Diversispora</taxon>
    </lineage>
</organism>
<proteinExistence type="predicted"/>
<feature type="transmembrane region" description="Helical" evidence="2">
    <location>
        <begin position="153"/>
        <end position="172"/>
    </location>
</feature>
<feature type="region of interest" description="Disordered" evidence="1">
    <location>
        <begin position="200"/>
        <end position="219"/>
    </location>
</feature>
<sequence length="219" mass="24314">MVDTVIKLRSLGHRVVLVTSGTIGAVAAFGQGRLMRMYDGLFSQLNQQILLPIDHIAWEFIGSQHSSTPGSDSTSSITQQQGGLSGTDLKAAILQKGAAVKSTWFLTPDNNQSQKEVLYTHLTWGEFTSLFCSDFQDEEEYDNKILITCKIRAANLICQWAFLFLAILWARFLHLGYIDESLDIGSKLVFNDSNYNNFDSDDLNPDREHGNTNSGGKGE</sequence>
<keyword evidence="4" id="KW-1185">Reference proteome</keyword>
<dbReference type="Proteomes" id="UP000789706">
    <property type="component" value="Unassembled WGS sequence"/>
</dbReference>
<gene>
    <name evidence="3" type="ORF">DEBURN_LOCUS7738</name>
</gene>
<comment type="caution">
    <text evidence="3">The sequence shown here is derived from an EMBL/GenBank/DDBJ whole genome shotgun (WGS) entry which is preliminary data.</text>
</comment>
<dbReference type="OrthoDB" id="2408529at2759"/>
<dbReference type="EMBL" id="CAJVPK010000992">
    <property type="protein sequence ID" value="CAG8564153.1"/>
    <property type="molecule type" value="Genomic_DNA"/>
</dbReference>
<evidence type="ECO:0000313" key="4">
    <source>
        <dbReference type="Proteomes" id="UP000789706"/>
    </source>
</evidence>
<keyword evidence="2" id="KW-0472">Membrane</keyword>
<feature type="transmembrane region" description="Helical" evidence="2">
    <location>
        <begin position="12"/>
        <end position="30"/>
    </location>
</feature>
<dbReference type="AlphaFoldDB" id="A0A9N9FXD6"/>
<keyword evidence="2" id="KW-1133">Transmembrane helix</keyword>